<dbReference type="GO" id="GO:0008610">
    <property type="term" value="P:lipid biosynthetic process"/>
    <property type="evidence" value="ECO:0007669"/>
    <property type="project" value="InterPro"/>
</dbReference>
<dbReference type="Proteomes" id="UP000663929">
    <property type="component" value="Chromosome"/>
</dbReference>
<reference evidence="7" key="1">
    <citation type="submission" date="2021-03" db="EMBL/GenBank/DDBJ databases">
        <title>Acanthopleuribacteraceae sp. M133.</title>
        <authorList>
            <person name="Wang G."/>
        </authorList>
    </citation>
    <scope>NUCLEOTIDE SEQUENCE</scope>
    <source>
        <strain evidence="7">M133</strain>
    </source>
</reference>
<dbReference type="KEGG" id="scor:J3U87_21485"/>
<dbReference type="PANTHER" id="PTHR43667:SF2">
    <property type="entry name" value="FATTY ACID C-METHYL TRANSFERASE"/>
    <property type="match status" value="1"/>
</dbReference>
<keyword evidence="2 7" id="KW-0489">Methyltransferase</keyword>
<gene>
    <name evidence="7" type="ORF">J3U87_21485</name>
</gene>
<dbReference type="CDD" id="cd02440">
    <property type="entry name" value="AdoMet_MTases"/>
    <property type="match status" value="1"/>
</dbReference>
<dbReference type="InterPro" id="IPR029063">
    <property type="entry name" value="SAM-dependent_MTases_sf"/>
</dbReference>
<dbReference type="InterPro" id="IPR003333">
    <property type="entry name" value="CMAS"/>
</dbReference>
<evidence type="ECO:0000313" key="7">
    <source>
        <dbReference type="EMBL" id="QTD48167.1"/>
    </source>
</evidence>
<keyword evidence="3" id="KW-0808">Transferase</keyword>
<dbReference type="InterPro" id="IPR050723">
    <property type="entry name" value="CFA/CMAS"/>
</dbReference>
<dbReference type="RefSeq" id="WP_237377826.1">
    <property type="nucleotide sequence ID" value="NZ_CP071793.1"/>
</dbReference>
<dbReference type="SUPFAM" id="SSF53335">
    <property type="entry name" value="S-adenosyl-L-methionine-dependent methyltransferases"/>
    <property type="match status" value="1"/>
</dbReference>
<dbReference type="GO" id="GO:0032259">
    <property type="term" value="P:methylation"/>
    <property type="evidence" value="ECO:0007669"/>
    <property type="project" value="UniProtKB-KW"/>
</dbReference>
<evidence type="ECO:0000256" key="2">
    <source>
        <dbReference type="ARBA" id="ARBA00022603"/>
    </source>
</evidence>
<feature type="active site" evidence="6">
    <location>
        <position position="394"/>
    </location>
</feature>
<dbReference type="Pfam" id="PF02353">
    <property type="entry name" value="CMAS"/>
    <property type="match status" value="1"/>
</dbReference>
<keyword evidence="4" id="KW-0949">S-adenosyl-L-methionine</keyword>
<name>A0A8A4TF48_SULCO</name>
<evidence type="ECO:0000256" key="3">
    <source>
        <dbReference type="ARBA" id="ARBA00022679"/>
    </source>
</evidence>
<accession>A0A8A4TF48</accession>
<dbReference type="Gene3D" id="3.40.50.150">
    <property type="entry name" value="Vaccinia Virus protein VP39"/>
    <property type="match status" value="1"/>
</dbReference>
<evidence type="ECO:0000256" key="5">
    <source>
        <dbReference type="ARBA" id="ARBA00023098"/>
    </source>
</evidence>
<keyword evidence="5" id="KW-0443">Lipid metabolism</keyword>
<keyword evidence="8" id="KW-1185">Reference proteome</keyword>
<evidence type="ECO:0000313" key="8">
    <source>
        <dbReference type="Proteomes" id="UP000663929"/>
    </source>
</evidence>
<dbReference type="PANTHER" id="PTHR43667">
    <property type="entry name" value="CYCLOPROPANE-FATTY-ACYL-PHOSPHOLIPID SYNTHASE"/>
    <property type="match status" value="1"/>
</dbReference>
<sequence>MSLSNTELETATTVLPAPSALQRFARATLIKALARLHTGSLTLHEAGECIRFGAAAGDDPRAELWVMHPDFYTSVLLGGSVGAGESFMAGHWHAPDLVGVIRLMSRNLDVIDGMEGGLAAASRPLLKALHWLRKNTRAGSRANIAAHYDLGNDFFAAFLDPEMMYSSAVFPEPRADLARAAVHKLDRICRKLALQPDDHVIEIGTGWGGFAIHAAKEFGCRVTTTTISREQFAHAERRIRKEGLTDRITLLLQDYRDLRGRFDKLVSIEMIEAVGHQFLDRYFATCARLLKPDGLMLIQAITMPDDRYHRALREVDFIKRYIFPGSFIPSVGAMLGSMGRTTDLRLIHLEDQTPHYARTLALWAENFRQNRDREAIAALPQRFRRMWEFYLAYCEGGFWERVIGSAQLVFAKPLNRRDAILQGLGWHAPAHEPA</sequence>
<proteinExistence type="inferred from homology"/>
<dbReference type="PIRSF" id="PIRSF003085">
    <property type="entry name" value="CMAS"/>
    <property type="match status" value="1"/>
</dbReference>
<dbReference type="AlphaFoldDB" id="A0A8A4TF48"/>
<evidence type="ECO:0000256" key="4">
    <source>
        <dbReference type="ARBA" id="ARBA00022691"/>
    </source>
</evidence>
<comment type="similarity">
    <text evidence="1">Belongs to the CFA/CMAS family.</text>
</comment>
<protein>
    <submittedName>
        <fullName evidence="7">Class I SAM-dependent methyltransferase</fullName>
    </submittedName>
</protein>
<organism evidence="7 8">
    <name type="scientific">Sulfidibacter corallicola</name>
    <dbReference type="NCBI Taxonomy" id="2818388"/>
    <lineage>
        <taxon>Bacteria</taxon>
        <taxon>Pseudomonadati</taxon>
        <taxon>Acidobacteriota</taxon>
        <taxon>Holophagae</taxon>
        <taxon>Acanthopleuribacterales</taxon>
        <taxon>Acanthopleuribacteraceae</taxon>
        <taxon>Sulfidibacter</taxon>
    </lineage>
</organism>
<evidence type="ECO:0000256" key="6">
    <source>
        <dbReference type="PIRSR" id="PIRSR003085-1"/>
    </source>
</evidence>
<dbReference type="GO" id="GO:0008168">
    <property type="term" value="F:methyltransferase activity"/>
    <property type="evidence" value="ECO:0007669"/>
    <property type="project" value="UniProtKB-KW"/>
</dbReference>
<evidence type="ECO:0000256" key="1">
    <source>
        <dbReference type="ARBA" id="ARBA00010815"/>
    </source>
</evidence>
<dbReference type="EMBL" id="CP071793">
    <property type="protein sequence ID" value="QTD48167.1"/>
    <property type="molecule type" value="Genomic_DNA"/>
</dbReference>